<dbReference type="PANTHER" id="PTHR13693:SF77">
    <property type="entry name" value="8-AMINO-7-OXONONANOATE SYNTHASE"/>
    <property type="match status" value="1"/>
</dbReference>
<dbReference type="InterPro" id="IPR015421">
    <property type="entry name" value="PyrdxlP-dep_Trfase_major"/>
</dbReference>
<keyword evidence="6" id="KW-0012">Acyltransferase</keyword>
<keyword evidence="3 6" id="KW-0808">Transferase</keyword>
<organism evidence="6 7">
    <name type="scientific">Flagellimonas maritima</name>
    <dbReference type="NCBI Taxonomy" id="1383885"/>
    <lineage>
        <taxon>Bacteria</taxon>
        <taxon>Pseudomonadati</taxon>
        <taxon>Bacteroidota</taxon>
        <taxon>Flavobacteriia</taxon>
        <taxon>Flavobacteriales</taxon>
        <taxon>Flavobacteriaceae</taxon>
        <taxon>Flagellimonas</taxon>
    </lineage>
</organism>
<dbReference type="Gene3D" id="3.40.640.10">
    <property type="entry name" value="Type I PLP-dependent aspartate aminotransferase-like (Major domain)"/>
    <property type="match status" value="1"/>
</dbReference>
<dbReference type="OrthoDB" id="9807157at2"/>
<sequence length="384" mass="42894">MANFPKKLQRKLEKRKQENALRALPEPQRLIDFSSNDYLGFAKKKEFSIQAANLLEEFDVLKNGASGSRLLTGNHRLYKKLEDFLASYHRSASALVFNSGYDANIGFFSSVPQRGDLVFYDELIHASIRDGIKMGNANAFKFGHNNLEDLKLSIERILNTTDGKSEIYVVTESVFSMDGDSPDLKVFLNFCKEHGYHLIVDEAHATGIMGNGRDLVSGLGIEDGVFARIITFGKALGNHGAAVLGSSTLKKYLVNFARSLIYTTALSPHTLASILSAYQYLELRGINERSKLQENILFFKEKVKVLNLANDFIESDSAIHCMIIPENEKIKQVSKNLQKDGFDVKAIISPTVKKGRERLRFCLHSYNTDKEISGALSSLKNLIG</sequence>
<dbReference type="RefSeq" id="WP_112377692.1">
    <property type="nucleotide sequence ID" value="NZ_CP030104.1"/>
</dbReference>
<evidence type="ECO:0000256" key="1">
    <source>
        <dbReference type="ARBA" id="ARBA00001933"/>
    </source>
</evidence>
<protein>
    <submittedName>
        <fullName evidence="6">8-amino-7-oxononanoate synthase</fullName>
        <ecNumber evidence="6">2.3.1.47</ecNumber>
    </submittedName>
</protein>
<dbReference type="EMBL" id="CP030104">
    <property type="protein sequence ID" value="AWX44197.1"/>
    <property type="molecule type" value="Genomic_DNA"/>
</dbReference>
<feature type="domain" description="Aminotransferase class I/classII large" evidence="5">
    <location>
        <begin position="30"/>
        <end position="376"/>
    </location>
</feature>
<keyword evidence="4" id="KW-0663">Pyridoxal phosphate</keyword>
<evidence type="ECO:0000259" key="5">
    <source>
        <dbReference type="Pfam" id="PF00155"/>
    </source>
</evidence>
<evidence type="ECO:0000256" key="2">
    <source>
        <dbReference type="ARBA" id="ARBA00010008"/>
    </source>
</evidence>
<gene>
    <name evidence="6" type="ORF">HME9304_01197</name>
</gene>
<dbReference type="SUPFAM" id="SSF53383">
    <property type="entry name" value="PLP-dependent transferases"/>
    <property type="match status" value="1"/>
</dbReference>
<proteinExistence type="inferred from homology"/>
<dbReference type="Proteomes" id="UP000248536">
    <property type="component" value="Chromosome"/>
</dbReference>
<comment type="similarity">
    <text evidence="2">Belongs to the class-II pyridoxal-phosphate-dependent aminotransferase family. BioF subfamily.</text>
</comment>
<dbReference type="KEGG" id="spon:HME9304_01197"/>
<dbReference type="InterPro" id="IPR015422">
    <property type="entry name" value="PyrdxlP-dep_Trfase_small"/>
</dbReference>
<dbReference type="EC" id="2.3.1.47" evidence="6"/>
<dbReference type="Pfam" id="PF00155">
    <property type="entry name" value="Aminotran_1_2"/>
    <property type="match status" value="1"/>
</dbReference>
<accession>A0A2Z4LSG5</accession>
<keyword evidence="7" id="KW-1185">Reference proteome</keyword>
<evidence type="ECO:0000313" key="7">
    <source>
        <dbReference type="Proteomes" id="UP000248536"/>
    </source>
</evidence>
<comment type="cofactor">
    <cofactor evidence="1">
        <name>pyridoxal 5'-phosphate</name>
        <dbReference type="ChEBI" id="CHEBI:597326"/>
    </cofactor>
</comment>
<dbReference type="InterPro" id="IPR050087">
    <property type="entry name" value="AON_synthase_class-II"/>
</dbReference>
<dbReference type="GO" id="GO:0008710">
    <property type="term" value="F:8-amino-7-oxononanoate synthase activity"/>
    <property type="evidence" value="ECO:0007669"/>
    <property type="project" value="UniProtKB-EC"/>
</dbReference>
<dbReference type="AlphaFoldDB" id="A0A2Z4LSG5"/>
<reference evidence="6 7" key="1">
    <citation type="submission" date="2018-06" db="EMBL/GenBank/DDBJ databases">
        <title>Spongiibacterium sp. HME9304 Genome sequencing and assembly.</title>
        <authorList>
            <person name="Kang H."/>
            <person name="Kim H."/>
            <person name="Joh K."/>
        </authorList>
    </citation>
    <scope>NUCLEOTIDE SEQUENCE [LARGE SCALE GENOMIC DNA]</scope>
    <source>
        <strain evidence="6 7">HME9304</strain>
    </source>
</reference>
<evidence type="ECO:0000256" key="3">
    <source>
        <dbReference type="ARBA" id="ARBA00022679"/>
    </source>
</evidence>
<evidence type="ECO:0000256" key="4">
    <source>
        <dbReference type="ARBA" id="ARBA00022898"/>
    </source>
</evidence>
<dbReference type="Gene3D" id="3.90.1150.10">
    <property type="entry name" value="Aspartate Aminotransferase, domain 1"/>
    <property type="match status" value="1"/>
</dbReference>
<evidence type="ECO:0000313" key="6">
    <source>
        <dbReference type="EMBL" id="AWX44197.1"/>
    </source>
</evidence>
<dbReference type="GO" id="GO:0009102">
    <property type="term" value="P:biotin biosynthetic process"/>
    <property type="evidence" value="ECO:0007669"/>
    <property type="project" value="TreeGrafter"/>
</dbReference>
<name>A0A2Z4LSG5_9FLAO</name>
<dbReference type="InterPro" id="IPR004839">
    <property type="entry name" value="Aminotransferase_I/II_large"/>
</dbReference>
<dbReference type="InterPro" id="IPR015424">
    <property type="entry name" value="PyrdxlP-dep_Trfase"/>
</dbReference>
<dbReference type="GO" id="GO:0030170">
    <property type="term" value="F:pyridoxal phosphate binding"/>
    <property type="evidence" value="ECO:0007669"/>
    <property type="project" value="InterPro"/>
</dbReference>
<dbReference type="PANTHER" id="PTHR13693">
    <property type="entry name" value="CLASS II AMINOTRANSFERASE/8-AMINO-7-OXONONANOATE SYNTHASE"/>
    <property type="match status" value="1"/>
</dbReference>